<accession>A0A7J0CWN3</accession>
<evidence type="ECO:0000259" key="7">
    <source>
        <dbReference type="Pfam" id="PF00962"/>
    </source>
</evidence>
<dbReference type="GO" id="GO:0016814">
    <property type="term" value="F:hydrolase activity, acting on carbon-nitrogen (but not peptide) bonds, in cyclic amidines"/>
    <property type="evidence" value="ECO:0007669"/>
    <property type="project" value="UniProtKB-ARBA"/>
</dbReference>
<dbReference type="SUPFAM" id="SSF51556">
    <property type="entry name" value="Metallo-dependent hydrolases"/>
    <property type="match status" value="1"/>
</dbReference>
<dbReference type="GO" id="GO:0046872">
    <property type="term" value="F:metal ion binding"/>
    <property type="evidence" value="ECO:0007669"/>
    <property type="project" value="UniProtKB-KW"/>
</dbReference>
<comment type="cofactor">
    <cofactor evidence="1">
        <name>Zn(2+)</name>
        <dbReference type="ChEBI" id="CHEBI:29105"/>
    </cofactor>
</comment>
<keyword evidence="4" id="KW-0378">Hydrolase</keyword>
<dbReference type="Pfam" id="PF00962">
    <property type="entry name" value="A_deaminase"/>
    <property type="match status" value="1"/>
</dbReference>
<reference evidence="8 9" key="1">
    <citation type="submission" date="2020-05" db="EMBL/GenBank/DDBJ databases">
        <title>Whole genome shotgun sequence of Streptomyces microflavus NBRC 13062.</title>
        <authorList>
            <person name="Komaki H."/>
            <person name="Tamura T."/>
        </authorList>
    </citation>
    <scope>NUCLEOTIDE SEQUENCE [LARGE SCALE GENOMIC DNA]</scope>
    <source>
        <strain evidence="8 9">NBRC 13062</strain>
    </source>
</reference>
<gene>
    <name evidence="8" type="ORF">Smic_48700</name>
</gene>
<dbReference type="InterPro" id="IPR006330">
    <property type="entry name" value="Ado/ade_deaminase"/>
</dbReference>
<dbReference type="PANTHER" id="PTHR43114">
    <property type="entry name" value="ADENINE DEAMINASE"/>
    <property type="match status" value="1"/>
</dbReference>
<dbReference type="PANTHER" id="PTHR43114:SF6">
    <property type="entry name" value="ADENINE DEAMINASE"/>
    <property type="match status" value="1"/>
</dbReference>
<dbReference type="InterPro" id="IPR001365">
    <property type="entry name" value="A_deaminase_dom"/>
</dbReference>
<dbReference type="AlphaFoldDB" id="A0A7J0CWN3"/>
<dbReference type="InterPro" id="IPR032466">
    <property type="entry name" value="Metal_Hydrolase"/>
</dbReference>
<protein>
    <recommendedName>
        <fullName evidence="7">Adenosine deaminase domain-containing protein</fullName>
    </recommendedName>
</protein>
<evidence type="ECO:0000256" key="5">
    <source>
        <dbReference type="ARBA" id="ARBA00022833"/>
    </source>
</evidence>
<comment type="similarity">
    <text evidence="2">Belongs to the metallo-dependent hydrolases superfamily. Adenosine and AMP deaminases family.</text>
</comment>
<sequence>MERDVRLLPKAHLHLHFTGSMRPTTLLELADKYGVHLPDALTGGEPPKLRATDERGWFRFQRLYDIARSCLRSPRTSTAWSARAPRRTSRTAPAGWRSRSTPPRTPRCSAD</sequence>
<proteinExistence type="inferred from homology"/>
<comment type="caution">
    <text evidence="8">The sequence shown here is derived from an EMBL/GenBank/DDBJ whole genome shotgun (WGS) entry which is preliminary data.</text>
</comment>
<keyword evidence="3" id="KW-0479">Metal-binding</keyword>
<name>A0A7J0CWN3_STRMI</name>
<dbReference type="Proteomes" id="UP000498740">
    <property type="component" value="Unassembled WGS sequence"/>
</dbReference>
<feature type="compositionally biased region" description="Low complexity" evidence="6">
    <location>
        <begin position="90"/>
        <end position="102"/>
    </location>
</feature>
<evidence type="ECO:0000256" key="3">
    <source>
        <dbReference type="ARBA" id="ARBA00022723"/>
    </source>
</evidence>
<feature type="domain" description="Adenosine deaminase" evidence="7">
    <location>
        <begin position="9"/>
        <end position="75"/>
    </location>
</feature>
<evidence type="ECO:0000313" key="8">
    <source>
        <dbReference type="EMBL" id="GFN06314.1"/>
    </source>
</evidence>
<evidence type="ECO:0000313" key="9">
    <source>
        <dbReference type="Proteomes" id="UP000498740"/>
    </source>
</evidence>
<organism evidence="8 9">
    <name type="scientific">Streptomyces microflavus</name>
    <name type="common">Streptomyces lipmanii</name>
    <dbReference type="NCBI Taxonomy" id="1919"/>
    <lineage>
        <taxon>Bacteria</taxon>
        <taxon>Bacillati</taxon>
        <taxon>Actinomycetota</taxon>
        <taxon>Actinomycetes</taxon>
        <taxon>Kitasatosporales</taxon>
        <taxon>Streptomycetaceae</taxon>
        <taxon>Streptomyces</taxon>
    </lineage>
</organism>
<dbReference type="GO" id="GO:0019239">
    <property type="term" value="F:deaminase activity"/>
    <property type="evidence" value="ECO:0007669"/>
    <property type="project" value="InterPro"/>
</dbReference>
<keyword evidence="5" id="KW-0862">Zinc</keyword>
<dbReference type="EMBL" id="BLWD01000001">
    <property type="protein sequence ID" value="GFN06314.1"/>
    <property type="molecule type" value="Genomic_DNA"/>
</dbReference>
<dbReference type="Gene3D" id="3.20.20.140">
    <property type="entry name" value="Metal-dependent hydrolases"/>
    <property type="match status" value="1"/>
</dbReference>
<evidence type="ECO:0000256" key="6">
    <source>
        <dbReference type="SAM" id="MobiDB-lite"/>
    </source>
</evidence>
<evidence type="ECO:0000256" key="1">
    <source>
        <dbReference type="ARBA" id="ARBA00001947"/>
    </source>
</evidence>
<evidence type="ECO:0000256" key="4">
    <source>
        <dbReference type="ARBA" id="ARBA00022801"/>
    </source>
</evidence>
<evidence type="ECO:0000256" key="2">
    <source>
        <dbReference type="ARBA" id="ARBA00006676"/>
    </source>
</evidence>
<feature type="region of interest" description="Disordered" evidence="6">
    <location>
        <begin position="73"/>
        <end position="111"/>
    </location>
</feature>